<dbReference type="PANTHER" id="PTHR34365">
    <property type="entry name" value="ENOLASE (DUF1399)"/>
    <property type="match status" value="1"/>
</dbReference>
<evidence type="ECO:0000256" key="1">
    <source>
        <dbReference type="SAM" id="MobiDB-lite"/>
    </source>
</evidence>
<dbReference type="EMBL" id="JAULSO010000001">
    <property type="protein sequence ID" value="KAK3693374.1"/>
    <property type="molecule type" value="Genomic_DNA"/>
</dbReference>
<evidence type="ECO:0000313" key="2">
    <source>
        <dbReference type="EMBL" id="KAK3693374.1"/>
    </source>
</evidence>
<name>A0AAE0XH54_9PEZI</name>
<dbReference type="AlphaFoldDB" id="A0AAE0XH54"/>
<gene>
    <name evidence="2" type="ORF">B0T22DRAFT_505080</name>
</gene>
<accession>A0AAE0XH54</accession>
<dbReference type="InterPro" id="IPR009836">
    <property type="entry name" value="GRDP-like"/>
</dbReference>
<feature type="region of interest" description="Disordered" evidence="1">
    <location>
        <begin position="1"/>
        <end position="42"/>
    </location>
</feature>
<proteinExistence type="predicted"/>
<feature type="compositionally biased region" description="Polar residues" evidence="1">
    <location>
        <begin position="18"/>
        <end position="34"/>
    </location>
</feature>
<protein>
    <recommendedName>
        <fullName evidence="4">Glycine-rich domain-containing protein 1</fullName>
    </recommendedName>
</protein>
<dbReference type="Proteomes" id="UP001270362">
    <property type="component" value="Unassembled WGS sequence"/>
</dbReference>
<dbReference type="Pfam" id="PF07173">
    <property type="entry name" value="GRDP-like"/>
    <property type="match status" value="1"/>
</dbReference>
<sequence>MSNRLSLLKKPGAPAAPDQSSNAPPPTYNASANDQHVDAAPTPEEVDSINLTAAFEKLSLPNGPSKPTADTCLAHLKLLFAIQSLKEDVGYTDGLWGLWDSLAGPLDQALSSHDDKKEKDGSSTYEDVKKKLQNKKLQILSQVREKRWAIFVARAVERYDAWWKSFGGRQLTEQDMQTPSVTPYQNNDQESLAAYIAFPTNTEATIMWTEKMLPPLDVLMVWHTHMLNPRAFLEDTILAGLGAFWITGMPWDAVNGAIDSDFNYNISDDGKAQWVARTGLSWENADDPLAKEFQCFRCSTSMRIPWTTCALPEGVDGGDHLDLIGTGYGDGNLQFPCPSCGILVRKELLSAIKFVQDHQALLGPRSRPMPGTILDPKTGTPTLVPGAEPLRSMFPRTFPNRMLKSGCGSIRSRIAGMITFGGNDGPQNPTMQDIRAEIDKVTENTSNLRVIDGLSGVTRLRYALSPIARISVRKMMSRYWENFSPFALDLCGAVMRQGIFAEKMFKIDWLHSPSATDTMRRLLTKYERFIALMQAHPDKVAVPTLDIDLAWHTHQLSPSAYYSYTVSKAGKFVDHDDKIDEDTLGTQFEWTSKAYQEKYGEVYSECTCWYCEAIRAAHISTVGKVLGLSRQEKIAEGFHTSGAATLCPPSTSAHISSHNSVKSAFSPEAALAGSPLDKRKQAVRLQLAANNKRRIDDAYAKAQKRADKKGRKIPPRNEYYDHWGYPYYYYGPYMYPMWWTPGLYYGWYPGYIAACGGGWGNCAAGTCGGGVAAGGCGGPGVSCGGGGGGGDAGGGGGGGGGCGGCGGG</sequence>
<dbReference type="PANTHER" id="PTHR34365:SF7">
    <property type="entry name" value="GLYCINE-RICH DOMAIN-CONTAINING PROTEIN 1"/>
    <property type="match status" value="1"/>
</dbReference>
<reference evidence="2" key="2">
    <citation type="submission" date="2023-06" db="EMBL/GenBank/DDBJ databases">
        <authorList>
            <consortium name="Lawrence Berkeley National Laboratory"/>
            <person name="Haridas S."/>
            <person name="Hensen N."/>
            <person name="Bonometti L."/>
            <person name="Westerberg I."/>
            <person name="Brannstrom I.O."/>
            <person name="Guillou S."/>
            <person name="Cros-Aarteil S."/>
            <person name="Calhoun S."/>
            <person name="Kuo A."/>
            <person name="Mondo S."/>
            <person name="Pangilinan J."/>
            <person name="Riley R."/>
            <person name="Labutti K."/>
            <person name="Andreopoulos B."/>
            <person name="Lipzen A."/>
            <person name="Chen C."/>
            <person name="Yanf M."/>
            <person name="Daum C."/>
            <person name="Ng V."/>
            <person name="Clum A."/>
            <person name="Steindorff A."/>
            <person name="Ohm R."/>
            <person name="Martin F."/>
            <person name="Silar P."/>
            <person name="Natvig D."/>
            <person name="Lalanne C."/>
            <person name="Gautier V."/>
            <person name="Ament-Velasquez S.L."/>
            <person name="Kruys A."/>
            <person name="Hutchinson M.I."/>
            <person name="Powell A.J."/>
            <person name="Barry K."/>
            <person name="Miller A.N."/>
            <person name="Grigoriev I.V."/>
            <person name="Debuchy R."/>
            <person name="Gladieux P."/>
            <person name="Thoren M.H."/>
            <person name="Johannesson H."/>
        </authorList>
    </citation>
    <scope>NUCLEOTIDE SEQUENCE</scope>
    <source>
        <strain evidence="2">CBS 314.62</strain>
    </source>
</reference>
<keyword evidence="3" id="KW-1185">Reference proteome</keyword>
<organism evidence="2 3">
    <name type="scientific">Podospora appendiculata</name>
    <dbReference type="NCBI Taxonomy" id="314037"/>
    <lineage>
        <taxon>Eukaryota</taxon>
        <taxon>Fungi</taxon>
        <taxon>Dikarya</taxon>
        <taxon>Ascomycota</taxon>
        <taxon>Pezizomycotina</taxon>
        <taxon>Sordariomycetes</taxon>
        <taxon>Sordariomycetidae</taxon>
        <taxon>Sordariales</taxon>
        <taxon>Podosporaceae</taxon>
        <taxon>Podospora</taxon>
    </lineage>
</organism>
<feature type="region of interest" description="Disordered" evidence="1">
    <location>
        <begin position="366"/>
        <end position="390"/>
    </location>
</feature>
<comment type="caution">
    <text evidence="2">The sequence shown here is derived from an EMBL/GenBank/DDBJ whole genome shotgun (WGS) entry which is preliminary data.</text>
</comment>
<reference evidence="2" key="1">
    <citation type="journal article" date="2023" name="Mol. Phylogenet. Evol.">
        <title>Genome-scale phylogeny and comparative genomics of the fungal order Sordariales.</title>
        <authorList>
            <person name="Hensen N."/>
            <person name="Bonometti L."/>
            <person name="Westerberg I."/>
            <person name="Brannstrom I.O."/>
            <person name="Guillou S."/>
            <person name="Cros-Aarteil S."/>
            <person name="Calhoun S."/>
            <person name="Haridas S."/>
            <person name="Kuo A."/>
            <person name="Mondo S."/>
            <person name="Pangilinan J."/>
            <person name="Riley R."/>
            <person name="LaButti K."/>
            <person name="Andreopoulos B."/>
            <person name="Lipzen A."/>
            <person name="Chen C."/>
            <person name="Yan M."/>
            <person name="Daum C."/>
            <person name="Ng V."/>
            <person name="Clum A."/>
            <person name="Steindorff A."/>
            <person name="Ohm R.A."/>
            <person name="Martin F."/>
            <person name="Silar P."/>
            <person name="Natvig D.O."/>
            <person name="Lalanne C."/>
            <person name="Gautier V."/>
            <person name="Ament-Velasquez S.L."/>
            <person name="Kruys A."/>
            <person name="Hutchinson M.I."/>
            <person name="Powell A.J."/>
            <person name="Barry K."/>
            <person name="Miller A.N."/>
            <person name="Grigoriev I.V."/>
            <person name="Debuchy R."/>
            <person name="Gladieux P."/>
            <person name="Hiltunen Thoren M."/>
            <person name="Johannesson H."/>
        </authorList>
    </citation>
    <scope>NUCLEOTIDE SEQUENCE</scope>
    <source>
        <strain evidence="2">CBS 314.62</strain>
    </source>
</reference>
<evidence type="ECO:0000313" key="3">
    <source>
        <dbReference type="Proteomes" id="UP001270362"/>
    </source>
</evidence>
<evidence type="ECO:0008006" key="4">
    <source>
        <dbReference type="Google" id="ProtNLM"/>
    </source>
</evidence>